<dbReference type="Proteomes" id="UP000828941">
    <property type="component" value="Chromosome 11"/>
</dbReference>
<proteinExistence type="predicted"/>
<protein>
    <submittedName>
        <fullName evidence="1">Uncharacterized protein</fullName>
    </submittedName>
</protein>
<gene>
    <name evidence="1" type="ORF">L6164_026323</name>
</gene>
<name>A0ACB9LPC9_BAUVA</name>
<accession>A0ACB9LPC9</accession>
<evidence type="ECO:0000313" key="1">
    <source>
        <dbReference type="EMBL" id="KAI4313337.1"/>
    </source>
</evidence>
<reference evidence="1 2" key="1">
    <citation type="journal article" date="2022" name="DNA Res.">
        <title>Chromosomal-level genome assembly of the orchid tree Bauhinia variegata (Leguminosae; Cercidoideae) supports the allotetraploid origin hypothesis of Bauhinia.</title>
        <authorList>
            <person name="Zhong Y."/>
            <person name="Chen Y."/>
            <person name="Zheng D."/>
            <person name="Pang J."/>
            <person name="Liu Y."/>
            <person name="Luo S."/>
            <person name="Meng S."/>
            <person name="Qian L."/>
            <person name="Wei D."/>
            <person name="Dai S."/>
            <person name="Zhou R."/>
        </authorList>
    </citation>
    <scope>NUCLEOTIDE SEQUENCE [LARGE SCALE GENOMIC DNA]</scope>
    <source>
        <strain evidence="1">BV-YZ2020</strain>
    </source>
</reference>
<evidence type="ECO:0000313" key="2">
    <source>
        <dbReference type="Proteomes" id="UP000828941"/>
    </source>
</evidence>
<keyword evidence="2" id="KW-1185">Reference proteome</keyword>
<dbReference type="EMBL" id="CM039436">
    <property type="protein sequence ID" value="KAI4313337.1"/>
    <property type="molecule type" value="Genomic_DNA"/>
</dbReference>
<sequence>MFQNKSIIFKFLFVCFFCPVYVKGWWWIFTRQIEEHDIGCEEEEVDSTFTSRSQNSDIDESGRFPCSFTGRSSSDRCKDVDVVSVLPECSTSAIARFFGSEIIGQHSLKDITIISSHSQHRILEDPSLDYDSGFDSMSILSSMFEFQKAKCAPQRVPSATTFVPPPWTARYVSKRDMGTEMTPIASQEPSRTGSPVRATSPMHSPMTSQPSTLGRTNPESTLTCPPSNILDTNKNELSEKELQMKTRLEIMVLRHN</sequence>
<organism evidence="1 2">
    <name type="scientific">Bauhinia variegata</name>
    <name type="common">Purple orchid tree</name>
    <name type="synonym">Phanera variegata</name>
    <dbReference type="NCBI Taxonomy" id="167791"/>
    <lineage>
        <taxon>Eukaryota</taxon>
        <taxon>Viridiplantae</taxon>
        <taxon>Streptophyta</taxon>
        <taxon>Embryophyta</taxon>
        <taxon>Tracheophyta</taxon>
        <taxon>Spermatophyta</taxon>
        <taxon>Magnoliopsida</taxon>
        <taxon>eudicotyledons</taxon>
        <taxon>Gunneridae</taxon>
        <taxon>Pentapetalae</taxon>
        <taxon>rosids</taxon>
        <taxon>fabids</taxon>
        <taxon>Fabales</taxon>
        <taxon>Fabaceae</taxon>
        <taxon>Cercidoideae</taxon>
        <taxon>Cercideae</taxon>
        <taxon>Bauhiniinae</taxon>
        <taxon>Bauhinia</taxon>
    </lineage>
</organism>
<comment type="caution">
    <text evidence="1">The sequence shown here is derived from an EMBL/GenBank/DDBJ whole genome shotgun (WGS) entry which is preliminary data.</text>
</comment>